<organism evidence="1 2">
    <name type="scientific">Nocardia seriolae</name>
    <dbReference type="NCBI Taxonomy" id="37332"/>
    <lineage>
        <taxon>Bacteria</taxon>
        <taxon>Bacillati</taxon>
        <taxon>Actinomycetota</taxon>
        <taxon>Actinomycetes</taxon>
        <taxon>Mycobacteriales</taxon>
        <taxon>Nocardiaceae</taxon>
        <taxon>Nocardia</taxon>
    </lineage>
</organism>
<keyword evidence="1" id="KW-0378">Hydrolase</keyword>
<name>A0ABC8AZ73_9NOCA</name>
<dbReference type="EC" id="3.1.1.3" evidence="1"/>
<evidence type="ECO:0000313" key="1">
    <source>
        <dbReference type="EMBL" id="APA99616.1"/>
    </source>
</evidence>
<dbReference type="PANTHER" id="PTHR34853">
    <property type="match status" value="1"/>
</dbReference>
<dbReference type="AlphaFoldDB" id="A0ABC8AZ73"/>
<dbReference type="EMBL" id="CP017839">
    <property type="protein sequence ID" value="APA99616.1"/>
    <property type="molecule type" value="Genomic_DNA"/>
</dbReference>
<evidence type="ECO:0000313" key="2">
    <source>
        <dbReference type="Proteomes" id="UP000180166"/>
    </source>
</evidence>
<dbReference type="PANTHER" id="PTHR34853:SF1">
    <property type="entry name" value="LIPASE 5"/>
    <property type="match status" value="1"/>
</dbReference>
<reference evidence="1 2" key="1">
    <citation type="submission" date="2016-10" db="EMBL/GenBank/DDBJ databases">
        <title>Genome sequence of Nocardia seriolae strain EM150506, isolated from Anguila japonica.</title>
        <authorList>
            <person name="Han H.-J."/>
        </authorList>
    </citation>
    <scope>NUCLEOTIDE SEQUENCE [LARGE SCALE GENOMIC DNA]</scope>
    <source>
        <strain evidence="1 2">EM150506</strain>
    </source>
</reference>
<dbReference type="Proteomes" id="UP000180166">
    <property type="component" value="Chromosome"/>
</dbReference>
<dbReference type="Pfam" id="PF03583">
    <property type="entry name" value="LIP"/>
    <property type="match status" value="1"/>
</dbReference>
<protein>
    <submittedName>
        <fullName evidence="1">Triacylglycerol lipase</fullName>
        <ecNumber evidence="1">3.1.1.3</ecNumber>
    </submittedName>
</protein>
<dbReference type="SUPFAM" id="SSF53474">
    <property type="entry name" value="alpha/beta-Hydrolases"/>
    <property type="match status" value="1"/>
</dbReference>
<dbReference type="GO" id="GO:0004806">
    <property type="term" value="F:triacylglycerol lipase activity"/>
    <property type="evidence" value="ECO:0007669"/>
    <property type="project" value="UniProtKB-EC"/>
</dbReference>
<sequence length="234" mass="24810">MLGSPVGDLEATFFRLNGSTFGGLATLCLAGLRRAYPALDRSLRTQLDGASLELLDRAETAATIPLLLRGGRSRMDDHHGGALATLRTLPEVRAVLADLNPGDRPPRFPILVVQGVHDLIIPCGNVDRLVDRYRAGGTSVRYLRDILGGHVSLGLLAAPLSENWLADRFADRPLPAGTTETVASLAFSLPALRGYLGLAALLMRAATARPPRSRPAAAPFALPVDAIEPVATRG</sequence>
<gene>
    <name evidence="1" type="ORF">NS506_05570</name>
</gene>
<dbReference type="InterPro" id="IPR029058">
    <property type="entry name" value="AB_hydrolase_fold"/>
</dbReference>
<proteinExistence type="predicted"/>
<dbReference type="InterPro" id="IPR005152">
    <property type="entry name" value="Lipase_secreted"/>
</dbReference>
<dbReference type="Gene3D" id="3.40.50.1820">
    <property type="entry name" value="alpha/beta hydrolase"/>
    <property type="match status" value="1"/>
</dbReference>
<dbReference type="Gene3D" id="1.10.260.130">
    <property type="match status" value="1"/>
</dbReference>
<dbReference type="KEGG" id="nsr:NS506_05570"/>
<accession>A0ABC8AZ73</accession>